<evidence type="ECO:0000259" key="4">
    <source>
        <dbReference type="Pfam" id="PF24278"/>
    </source>
</evidence>
<dbReference type="RefSeq" id="WP_250139936.1">
    <property type="nucleotide sequence ID" value="NZ_JALIQP010000002.1"/>
</dbReference>
<dbReference type="Pfam" id="PF04967">
    <property type="entry name" value="HTH_10"/>
    <property type="match status" value="1"/>
</dbReference>
<dbReference type="InterPro" id="IPR036388">
    <property type="entry name" value="WH-like_DNA-bd_sf"/>
</dbReference>
<keyword evidence="2" id="KW-0804">Transcription</keyword>
<organism evidence="5 6">
    <name type="scientific">Halosolutus amylolyticus</name>
    <dbReference type="NCBI Taxonomy" id="2932267"/>
    <lineage>
        <taxon>Archaea</taxon>
        <taxon>Methanobacteriati</taxon>
        <taxon>Methanobacteriota</taxon>
        <taxon>Stenosarchaea group</taxon>
        <taxon>Halobacteria</taxon>
        <taxon>Halobacteriales</taxon>
        <taxon>Natrialbaceae</taxon>
        <taxon>Halosolutus</taxon>
    </lineage>
</organism>
<dbReference type="EMBL" id="JBHSFA010000007">
    <property type="protein sequence ID" value="MFC4543388.1"/>
    <property type="molecule type" value="Genomic_DNA"/>
</dbReference>
<name>A0ABD5PSF0_9EURY</name>
<feature type="domain" description="HVO-0513-like N-terminal" evidence="4">
    <location>
        <begin position="16"/>
        <end position="152"/>
    </location>
</feature>
<evidence type="ECO:0000256" key="2">
    <source>
        <dbReference type="ARBA" id="ARBA00023163"/>
    </source>
</evidence>
<keyword evidence="6" id="KW-1185">Reference proteome</keyword>
<sequence>MRAATVTLTWDDDRGNPIDDIFGGSDAVSVDAIRYVQPVHGERYVELLELRGDLERAQTLLEASPEAIEHDVAGADGRGVAYVQCRTVGLVGDFLSILWQREIVVDWPLTYVEAGIDRGLELTVIGSSRAIQRAVADLPAGVDLDLRRLGSYDPDVDRTTPDLTERQRELFEVAVREGYYEVPRETTQRELAATLDLATGTVGEHLRRIEAKLAAAYATSQE</sequence>
<dbReference type="Gene3D" id="1.10.10.10">
    <property type="entry name" value="Winged helix-like DNA-binding domain superfamily/Winged helix DNA-binding domain"/>
    <property type="match status" value="1"/>
</dbReference>
<feature type="domain" description="HTH bat-type" evidence="3">
    <location>
        <begin position="163"/>
        <end position="214"/>
    </location>
</feature>
<gene>
    <name evidence="5" type="ORF">ACFO5R_15770</name>
</gene>
<evidence type="ECO:0000313" key="6">
    <source>
        <dbReference type="Proteomes" id="UP001595898"/>
    </source>
</evidence>
<reference evidence="5 6" key="1">
    <citation type="journal article" date="2019" name="Int. J. Syst. Evol. Microbiol.">
        <title>The Global Catalogue of Microorganisms (GCM) 10K type strain sequencing project: providing services to taxonomists for standard genome sequencing and annotation.</title>
        <authorList>
            <consortium name="The Broad Institute Genomics Platform"/>
            <consortium name="The Broad Institute Genome Sequencing Center for Infectious Disease"/>
            <person name="Wu L."/>
            <person name="Ma J."/>
        </authorList>
    </citation>
    <scope>NUCLEOTIDE SEQUENCE [LARGE SCALE GENOMIC DNA]</scope>
    <source>
        <strain evidence="5 6">WLHS5</strain>
    </source>
</reference>
<comment type="caution">
    <text evidence="5">The sequence shown here is derived from an EMBL/GenBank/DDBJ whole genome shotgun (WGS) entry which is preliminary data.</text>
</comment>
<dbReference type="AlphaFoldDB" id="A0ABD5PSF0"/>
<proteinExistence type="predicted"/>
<dbReference type="InterPro" id="IPR007050">
    <property type="entry name" value="HTH_bacterioopsin"/>
</dbReference>
<dbReference type="Proteomes" id="UP001595898">
    <property type="component" value="Unassembled WGS sequence"/>
</dbReference>
<evidence type="ECO:0000313" key="5">
    <source>
        <dbReference type="EMBL" id="MFC4543388.1"/>
    </source>
</evidence>
<accession>A0ABD5PSF0</accession>
<dbReference type="PANTHER" id="PTHR34236">
    <property type="entry name" value="DIMETHYL SULFOXIDE REDUCTASE TRANSCRIPTIONAL ACTIVATOR"/>
    <property type="match status" value="1"/>
</dbReference>
<evidence type="ECO:0000259" key="3">
    <source>
        <dbReference type="Pfam" id="PF04967"/>
    </source>
</evidence>
<keyword evidence="1" id="KW-0805">Transcription regulation</keyword>
<dbReference type="PANTHER" id="PTHR34236:SF1">
    <property type="entry name" value="DIMETHYL SULFOXIDE REDUCTASE TRANSCRIPTIONAL ACTIVATOR"/>
    <property type="match status" value="1"/>
</dbReference>
<evidence type="ECO:0000256" key="1">
    <source>
        <dbReference type="ARBA" id="ARBA00023015"/>
    </source>
</evidence>
<dbReference type="InterPro" id="IPR056493">
    <property type="entry name" value="HVO_0513_N"/>
</dbReference>
<dbReference type="Pfam" id="PF24278">
    <property type="entry name" value="HVO_0513_N"/>
    <property type="match status" value="1"/>
</dbReference>
<protein>
    <submittedName>
        <fullName evidence="5">Helix-turn-helix domain-containing protein</fullName>
    </submittedName>
</protein>